<keyword evidence="3 5" id="KW-1005">Bacterial flagellum biogenesis</keyword>
<evidence type="ECO:0000259" key="8">
    <source>
        <dbReference type="Pfam" id="PF13861"/>
    </source>
</evidence>
<evidence type="ECO:0000256" key="5">
    <source>
        <dbReference type="RuleBase" id="RU362076"/>
    </source>
</evidence>
<evidence type="ECO:0000256" key="1">
    <source>
        <dbReference type="ARBA" id="ARBA00010577"/>
    </source>
</evidence>
<dbReference type="InterPro" id="IPR025963">
    <property type="entry name" value="FLgD_Tudor"/>
</dbReference>
<dbReference type="InterPro" id="IPR025965">
    <property type="entry name" value="FlgD/Vpr_Ig-like"/>
</dbReference>
<dbReference type="Pfam" id="PF13860">
    <property type="entry name" value="FlgD_ig"/>
    <property type="match status" value="1"/>
</dbReference>
<sequence length="229" mass="22581">MTTTTNLASLASSAALNTTSSTASATAGTSSTSNADSEQRFLKLLVTQLNNQDPLNPMQNAELTSQLAQMSTVSGIEKMNTTLSGLMSQGSASQVLQAASLIGTNVLAPGNTLTAGSGTAPFAVDLAAAAAQVKVTITDAAGTAVRTYDAGAMAQGVHGLTWDGKDDSGAAVAAGNYQVQVTAANGSAGVASTALTVGQVNSVKQGATGVSLDLGGGRTASLSDVRNIL</sequence>
<comment type="similarity">
    <text evidence="1 5">Belongs to the FlgD family.</text>
</comment>
<comment type="caution">
    <text evidence="9">The sequence shown here is derived from an EMBL/GenBank/DDBJ whole genome shotgun (WGS) entry which is preliminary data.</text>
</comment>
<name>A0ABT9SD46_9BURK</name>
<evidence type="ECO:0000256" key="2">
    <source>
        <dbReference type="ARBA" id="ARBA00016013"/>
    </source>
</evidence>
<reference evidence="9 10" key="1">
    <citation type="submission" date="2023-07" db="EMBL/GenBank/DDBJ databases">
        <title>Sorghum-associated microbial communities from plants grown in Nebraska, USA.</title>
        <authorList>
            <person name="Schachtman D."/>
        </authorList>
    </citation>
    <scope>NUCLEOTIDE SEQUENCE [LARGE SCALE GENOMIC DNA]</scope>
    <source>
        <strain evidence="9 10">DS1607</strain>
    </source>
</reference>
<comment type="function">
    <text evidence="4 5">Required for flagellar hook formation. May act as a scaffolding protein.</text>
</comment>
<evidence type="ECO:0000313" key="10">
    <source>
        <dbReference type="Proteomes" id="UP001226867"/>
    </source>
</evidence>
<keyword evidence="9" id="KW-0282">Flagellum</keyword>
<feature type="domain" description="FlgD/Vpr Ig-like" evidence="7">
    <location>
        <begin position="110"/>
        <end position="186"/>
    </location>
</feature>
<evidence type="ECO:0000256" key="3">
    <source>
        <dbReference type="ARBA" id="ARBA00022795"/>
    </source>
</evidence>
<feature type="signal peptide" evidence="6">
    <location>
        <begin position="1"/>
        <end position="25"/>
    </location>
</feature>
<keyword evidence="9" id="KW-0966">Cell projection</keyword>
<dbReference type="Pfam" id="PF03963">
    <property type="entry name" value="FlgD"/>
    <property type="match status" value="1"/>
</dbReference>
<accession>A0ABT9SD46</accession>
<organism evidence="9 10">
    <name type="scientific">Variovorax ginsengisoli</name>
    <dbReference type="NCBI Taxonomy" id="363844"/>
    <lineage>
        <taxon>Bacteria</taxon>
        <taxon>Pseudomonadati</taxon>
        <taxon>Pseudomonadota</taxon>
        <taxon>Betaproteobacteria</taxon>
        <taxon>Burkholderiales</taxon>
        <taxon>Comamonadaceae</taxon>
        <taxon>Variovorax</taxon>
    </lineage>
</organism>
<evidence type="ECO:0000259" key="7">
    <source>
        <dbReference type="Pfam" id="PF13860"/>
    </source>
</evidence>
<evidence type="ECO:0000256" key="4">
    <source>
        <dbReference type="ARBA" id="ARBA00024746"/>
    </source>
</evidence>
<dbReference type="Gene3D" id="2.30.30.910">
    <property type="match status" value="1"/>
</dbReference>
<evidence type="ECO:0000256" key="6">
    <source>
        <dbReference type="SAM" id="SignalP"/>
    </source>
</evidence>
<proteinExistence type="inferred from homology"/>
<keyword evidence="6" id="KW-0732">Signal</keyword>
<feature type="domain" description="FlgD Tudor-like" evidence="8">
    <location>
        <begin position="93"/>
        <end position="226"/>
    </location>
</feature>
<keyword evidence="9" id="KW-0969">Cilium</keyword>
<feature type="chain" id="PRO_5046352510" description="Basal-body rod modification protein FlgD" evidence="6">
    <location>
        <begin position="26"/>
        <end position="229"/>
    </location>
</feature>
<dbReference type="RefSeq" id="WP_307692027.1">
    <property type="nucleotide sequence ID" value="NZ_JAUSRO010000017.1"/>
</dbReference>
<dbReference type="EMBL" id="JAUSRO010000017">
    <property type="protein sequence ID" value="MDP9902275.1"/>
    <property type="molecule type" value="Genomic_DNA"/>
</dbReference>
<dbReference type="Pfam" id="PF13861">
    <property type="entry name" value="FLgD_tudor"/>
    <property type="match status" value="1"/>
</dbReference>
<keyword evidence="10" id="KW-1185">Reference proteome</keyword>
<gene>
    <name evidence="9" type="ORF">J2W36_004552</name>
</gene>
<evidence type="ECO:0000313" key="9">
    <source>
        <dbReference type="EMBL" id="MDP9902275.1"/>
    </source>
</evidence>
<dbReference type="Gene3D" id="2.60.40.4070">
    <property type="match status" value="1"/>
</dbReference>
<dbReference type="Proteomes" id="UP001226867">
    <property type="component" value="Unassembled WGS sequence"/>
</dbReference>
<dbReference type="InterPro" id="IPR005648">
    <property type="entry name" value="FlgD"/>
</dbReference>
<protein>
    <recommendedName>
        <fullName evidence="2 5">Basal-body rod modification protein FlgD</fullName>
    </recommendedName>
</protein>